<organism evidence="2 3">
    <name type="scientific">Helicobacter canis</name>
    <dbReference type="NCBI Taxonomy" id="29419"/>
    <lineage>
        <taxon>Bacteria</taxon>
        <taxon>Pseudomonadati</taxon>
        <taxon>Campylobacterota</taxon>
        <taxon>Epsilonproteobacteria</taxon>
        <taxon>Campylobacterales</taxon>
        <taxon>Helicobacteraceae</taxon>
        <taxon>Helicobacter</taxon>
    </lineage>
</organism>
<evidence type="ECO:0000256" key="1">
    <source>
        <dbReference type="SAM" id="Coils"/>
    </source>
</evidence>
<evidence type="ECO:0000313" key="2">
    <source>
        <dbReference type="EMBL" id="STO97899.1"/>
    </source>
</evidence>
<name>A0A377J6F4_9HELI</name>
<dbReference type="GO" id="GO:0071973">
    <property type="term" value="P:bacterial-type flagellum-dependent cell motility"/>
    <property type="evidence" value="ECO:0007669"/>
    <property type="project" value="InterPro"/>
</dbReference>
<dbReference type="AlphaFoldDB" id="A0A377J6F4"/>
<keyword evidence="1" id="KW-0175">Coiled coil</keyword>
<dbReference type="GO" id="GO:0009288">
    <property type="term" value="C:bacterial-type flagellum"/>
    <property type="evidence" value="ECO:0007669"/>
    <property type="project" value="InterPro"/>
</dbReference>
<proteinExistence type="predicted"/>
<dbReference type="EMBL" id="UGHV01000001">
    <property type="protein sequence ID" value="STO97899.1"/>
    <property type="molecule type" value="Genomic_DNA"/>
</dbReference>
<evidence type="ECO:0000313" key="3">
    <source>
        <dbReference type="Proteomes" id="UP000254841"/>
    </source>
</evidence>
<gene>
    <name evidence="2" type="ORF">NCTC12410_01740</name>
</gene>
<accession>A0A377J6F4</accession>
<feature type="coiled-coil region" evidence="1">
    <location>
        <begin position="72"/>
        <end position="106"/>
    </location>
</feature>
<dbReference type="Proteomes" id="UP000254841">
    <property type="component" value="Unassembled WGS sequence"/>
</dbReference>
<dbReference type="InterPro" id="IPR012823">
    <property type="entry name" value="Flagell_FliJ"/>
</dbReference>
<feature type="coiled-coil region" evidence="1">
    <location>
        <begin position="9"/>
        <end position="43"/>
    </location>
</feature>
<dbReference type="Pfam" id="PF02050">
    <property type="entry name" value="FliJ"/>
    <property type="match status" value="1"/>
</dbReference>
<protein>
    <submittedName>
        <fullName evidence="2">Uncharacterized protein</fullName>
    </submittedName>
</protein>
<sequence>MKTPFDKLIKAQEQKLSLCEQHIVRYNNEIAAKQSQVNGLIEQIATMNLPQSGDFSVFLQANAKRRAFVFEIDSIQEQIAHDKARIQELEQEYRLLCMEFEKLKHIRDKEREKFLKALKQKERKELDEIAILLYKKEPL</sequence>
<reference evidence="2 3" key="1">
    <citation type="submission" date="2018-06" db="EMBL/GenBank/DDBJ databases">
        <authorList>
            <consortium name="Pathogen Informatics"/>
            <person name="Doyle S."/>
        </authorList>
    </citation>
    <scope>NUCLEOTIDE SEQUENCE [LARGE SCALE GENOMIC DNA]</scope>
    <source>
        <strain evidence="2 3">NCTC12410</strain>
    </source>
</reference>
<dbReference type="RefSeq" id="WP_115012097.1">
    <property type="nucleotide sequence ID" value="NZ_UGHV01000001.1"/>
</dbReference>